<comment type="caution">
    <text evidence="2">The sequence shown here is derived from an EMBL/GenBank/DDBJ whole genome shotgun (WGS) entry which is preliminary data.</text>
</comment>
<proteinExistence type="predicted"/>
<feature type="region of interest" description="Disordered" evidence="1">
    <location>
        <begin position="16"/>
        <end position="39"/>
    </location>
</feature>
<sequence>MTHGWSEAQAEQGILDALADREWEHRPGPSLAPGSGERDSWHDIVLRGTLFQSLRNLNPDVPEEYLQQAMAEVITPKSQDAITENHRLHHILLDGYKGLTYIDD</sequence>
<accession>A0A9D1YVJ1</accession>
<dbReference type="EMBL" id="DXDC01000241">
    <property type="protein sequence ID" value="HIY66231.1"/>
    <property type="molecule type" value="Genomic_DNA"/>
</dbReference>
<gene>
    <name evidence="2" type="ORF">H9830_08155</name>
</gene>
<reference evidence="2" key="1">
    <citation type="journal article" date="2021" name="PeerJ">
        <title>Extensive microbial diversity within the chicken gut microbiome revealed by metagenomics and culture.</title>
        <authorList>
            <person name="Gilroy R."/>
            <person name="Ravi A."/>
            <person name="Getino M."/>
            <person name="Pursley I."/>
            <person name="Horton D.L."/>
            <person name="Alikhan N.F."/>
            <person name="Baker D."/>
            <person name="Gharbi K."/>
            <person name="Hall N."/>
            <person name="Watson M."/>
            <person name="Adriaenssens E.M."/>
            <person name="Foster-Nyarko E."/>
            <person name="Jarju S."/>
            <person name="Secka A."/>
            <person name="Antonio M."/>
            <person name="Oren A."/>
            <person name="Chaudhuri R.R."/>
            <person name="La Ragione R."/>
            <person name="Hildebrand F."/>
            <person name="Pallen M.J."/>
        </authorList>
    </citation>
    <scope>NUCLEOTIDE SEQUENCE</scope>
    <source>
        <strain evidence="2">ChiGjej1B1-98</strain>
    </source>
</reference>
<feature type="compositionally biased region" description="Basic and acidic residues" evidence="1">
    <location>
        <begin position="18"/>
        <end position="27"/>
    </location>
</feature>
<dbReference type="Proteomes" id="UP000824005">
    <property type="component" value="Unassembled WGS sequence"/>
</dbReference>
<organism evidence="2 3">
    <name type="scientific">Candidatus Agrococcus pullicola</name>
    <dbReference type="NCBI Taxonomy" id="2838429"/>
    <lineage>
        <taxon>Bacteria</taxon>
        <taxon>Bacillati</taxon>
        <taxon>Actinomycetota</taxon>
        <taxon>Actinomycetes</taxon>
        <taxon>Micrococcales</taxon>
        <taxon>Microbacteriaceae</taxon>
        <taxon>Agrococcus</taxon>
    </lineage>
</organism>
<evidence type="ECO:0000313" key="3">
    <source>
        <dbReference type="Proteomes" id="UP000824005"/>
    </source>
</evidence>
<reference evidence="2" key="2">
    <citation type="submission" date="2021-04" db="EMBL/GenBank/DDBJ databases">
        <authorList>
            <person name="Gilroy R."/>
        </authorList>
    </citation>
    <scope>NUCLEOTIDE SEQUENCE</scope>
    <source>
        <strain evidence="2">ChiGjej1B1-98</strain>
    </source>
</reference>
<dbReference type="AlphaFoldDB" id="A0A9D1YVJ1"/>
<evidence type="ECO:0000256" key="1">
    <source>
        <dbReference type="SAM" id="MobiDB-lite"/>
    </source>
</evidence>
<feature type="non-terminal residue" evidence="2">
    <location>
        <position position="104"/>
    </location>
</feature>
<name>A0A9D1YVJ1_9MICO</name>
<evidence type="ECO:0000313" key="2">
    <source>
        <dbReference type="EMBL" id="HIY66231.1"/>
    </source>
</evidence>
<protein>
    <submittedName>
        <fullName evidence="2">Uncharacterized protein</fullName>
    </submittedName>
</protein>